<dbReference type="InterPro" id="IPR009049">
    <property type="entry name" value="Argininosuccinate_lyase"/>
</dbReference>
<dbReference type="GO" id="GO:0042450">
    <property type="term" value="P:L-arginine biosynthetic process via ornithine"/>
    <property type="evidence" value="ECO:0007669"/>
    <property type="project" value="InterPro"/>
</dbReference>
<protein>
    <recommendedName>
        <fullName evidence="4">Argininosuccinate lyase</fullName>
    </recommendedName>
</protein>
<dbReference type="Gene3D" id="1.10.40.30">
    <property type="entry name" value="Fumarase/aspartase (C-terminal domain)"/>
    <property type="match status" value="1"/>
</dbReference>
<dbReference type="Gene3D" id="1.20.200.10">
    <property type="entry name" value="Fumarase/aspartase (Central domain)"/>
    <property type="match status" value="1"/>
</dbReference>
<reference evidence="2 3" key="1">
    <citation type="submission" date="2017-07" db="EMBL/GenBank/DDBJ databases">
        <title>Isolation and whole genome analysis of endospore-forming bacteria from heroin.</title>
        <authorList>
            <person name="Kalinowski J."/>
            <person name="Ahrens B."/>
            <person name="Al-Dilaimi A."/>
            <person name="Winkler A."/>
            <person name="Wibberg D."/>
            <person name="Schleenbecker U."/>
            <person name="Ruckert C."/>
            <person name="Wolfel R."/>
            <person name="Grass G."/>
        </authorList>
    </citation>
    <scope>NUCLEOTIDE SEQUENCE [LARGE SCALE GENOMIC DNA]</scope>
    <source>
        <strain evidence="2 3">7523-2</strain>
    </source>
</reference>
<dbReference type="PANTHER" id="PTHR43814:SF1">
    <property type="entry name" value="ARGININOSUCCINATE LYASE"/>
    <property type="match status" value="1"/>
</dbReference>
<dbReference type="GO" id="GO:0005829">
    <property type="term" value="C:cytosol"/>
    <property type="evidence" value="ECO:0007669"/>
    <property type="project" value="TreeGrafter"/>
</dbReference>
<proteinExistence type="predicted"/>
<gene>
    <name evidence="2" type="ORF">CHH61_25115</name>
</gene>
<dbReference type="Proteomes" id="UP000216133">
    <property type="component" value="Unassembled WGS sequence"/>
</dbReference>
<dbReference type="PANTHER" id="PTHR43814">
    <property type="entry name" value="ARGININOSUCCINATE LYASE"/>
    <property type="match status" value="1"/>
</dbReference>
<feature type="non-terminal residue" evidence="2">
    <location>
        <position position="1"/>
    </location>
</feature>
<accession>A0A268QW33</accession>
<evidence type="ECO:0008006" key="4">
    <source>
        <dbReference type="Google" id="ProtNLM"/>
    </source>
</evidence>
<keyword evidence="1" id="KW-0456">Lyase</keyword>
<sequence length="77" mass="8552">NLMGLLTVLKGLPLAYNKDMQEDKEGMFDTVKTVTGSLKIFAGMIRTMKVKSEQMEKATKNDFSNATELADYLSDKG</sequence>
<dbReference type="AlphaFoldDB" id="A0A268QW33"/>
<evidence type="ECO:0000256" key="1">
    <source>
        <dbReference type="ARBA" id="ARBA00023239"/>
    </source>
</evidence>
<evidence type="ECO:0000313" key="3">
    <source>
        <dbReference type="Proteomes" id="UP000216133"/>
    </source>
</evidence>
<organism evidence="2 3">
    <name type="scientific">Shouchella clausii</name>
    <name type="common">Alkalihalobacillus clausii</name>
    <dbReference type="NCBI Taxonomy" id="79880"/>
    <lineage>
        <taxon>Bacteria</taxon>
        <taxon>Bacillati</taxon>
        <taxon>Bacillota</taxon>
        <taxon>Bacilli</taxon>
        <taxon>Bacillales</taxon>
        <taxon>Bacillaceae</taxon>
        <taxon>Shouchella</taxon>
    </lineage>
</organism>
<dbReference type="SUPFAM" id="SSF48557">
    <property type="entry name" value="L-aspartase-like"/>
    <property type="match status" value="1"/>
</dbReference>
<feature type="non-terminal residue" evidence="2">
    <location>
        <position position="77"/>
    </location>
</feature>
<dbReference type="EMBL" id="NPBS01000696">
    <property type="protein sequence ID" value="PAF12234.1"/>
    <property type="molecule type" value="Genomic_DNA"/>
</dbReference>
<comment type="caution">
    <text evidence="2">The sequence shown here is derived from an EMBL/GenBank/DDBJ whole genome shotgun (WGS) entry which is preliminary data.</text>
</comment>
<dbReference type="GO" id="GO:0004056">
    <property type="term" value="F:argininosuccinate lyase activity"/>
    <property type="evidence" value="ECO:0007669"/>
    <property type="project" value="InterPro"/>
</dbReference>
<dbReference type="InterPro" id="IPR008948">
    <property type="entry name" value="L-Aspartase-like"/>
</dbReference>
<evidence type="ECO:0000313" key="2">
    <source>
        <dbReference type="EMBL" id="PAF12234.1"/>
    </source>
</evidence>
<name>A0A268QW33_SHOCL</name>